<evidence type="ECO:0000313" key="2">
    <source>
        <dbReference type="Proteomes" id="UP001580430"/>
    </source>
</evidence>
<reference evidence="1 2" key="1">
    <citation type="submission" date="2024-09" db="EMBL/GenBank/DDBJ databases">
        <title>Paenibacillus zeirhizospherea sp. nov., isolated from surface of the maize (Zea mays) roots in a horticulture field, Hungary.</title>
        <authorList>
            <person name="Marton D."/>
            <person name="Farkas M."/>
            <person name="Bedics A."/>
            <person name="Toth E."/>
            <person name="Tancsics A."/>
            <person name="Boka K."/>
            <person name="Marati G."/>
            <person name="Kriszt B."/>
            <person name="Cserhati M."/>
        </authorList>
    </citation>
    <scope>NUCLEOTIDE SEQUENCE [LARGE SCALE GENOMIC DNA]</scope>
    <source>
        <strain evidence="1 2">JCM 18446</strain>
    </source>
</reference>
<organism evidence="1 2">
    <name type="scientific">Paenibacillus medicaginis</name>
    <dbReference type="NCBI Taxonomy" id="1470560"/>
    <lineage>
        <taxon>Bacteria</taxon>
        <taxon>Bacillati</taxon>
        <taxon>Bacillota</taxon>
        <taxon>Bacilli</taxon>
        <taxon>Bacillales</taxon>
        <taxon>Paenibacillaceae</taxon>
        <taxon>Paenibacillus</taxon>
    </lineage>
</organism>
<comment type="caution">
    <text evidence="1">The sequence shown here is derived from an EMBL/GenBank/DDBJ whole genome shotgun (WGS) entry which is preliminary data.</text>
</comment>
<evidence type="ECO:0000313" key="1">
    <source>
        <dbReference type="EMBL" id="MFB5760525.1"/>
    </source>
</evidence>
<dbReference type="EMBL" id="JBHIRY010000006">
    <property type="protein sequence ID" value="MFB5760525.1"/>
    <property type="molecule type" value="Genomic_DNA"/>
</dbReference>
<gene>
    <name evidence="1" type="ORF">ACE5LO_08980</name>
</gene>
<dbReference type="Proteomes" id="UP001580430">
    <property type="component" value="Unassembled WGS sequence"/>
</dbReference>
<accession>A0ABV5C1M7</accession>
<protein>
    <submittedName>
        <fullName evidence="1">Uncharacterized protein</fullName>
    </submittedName>
</protein>
<proteinExistence type="predicted"/>
<keyword evidence="2" id="KW-1185">Reference proteome</keyword>
<dbReference type="RefSeq" id="WP_375519673.1">
    <property type="nucleotide sequence ID" value="NZ_JBHIRY010000006.1"/>
</dbReference>
<sequence length="46" mass="5314">MFEVIRSEYGKELGRFKLDYLGEHPRLDAIVMNASVKLFEQGLLIS</sequence>
<name>A0ABV5C1M7_9BACL</name>